<keyword evidence="3" id="KW-0067">ATP-binding</keyword>
<protein>
    <submittedName>
        <fullName evidence="3">ATP-binding protein</fullName>
    </submittedName>
</protein>
<evidence type="ECO:0000313" key="4">
    <source>
        <dbReference type="Proteomes" id="UP001169242"/>
    </source>
</evidence>
<accession>A0AA42DMF0</accession>
<keyword evidence="3" id="KW-0547">Nucleotide-binding</keyword>
<dbReference type="NCBIfam" id="NF005992">
    <property type="entry name" value="PRK08116.1"/>
    <property type="match status" value="1"/>
</dbReference>
<feature type="domain" description="IstB-like ATP-binding" evidence="2">
    <location>
        <begin position="59"/>
        <end position="267"/>
    </location>
</feature>
<keyword evidence="4" id="KW-1185">Reference proteome</keyword>
<dbReference type="EMBL" id="JAQIFT010000040">
    <property type="protein sequence ID" value="MDA3731633.1"/>
    <property type="molecule type" value="Genomic_DNA"/>
</dbReference>
<comment type="caution">
    <text evidence="3">The sequence shown here is derived from an EMBL/GenBank/DDBJ whole genome shotgun (WGS) entry which is preliminary data.</text>
</comment>
<dbReference type="GO" id="GO:0005524">
    <property type="term" value="F:ATP binding"/>
    <property type="evidence" value="ECO:0007669"/>
    <property type="project" value="UniProtKB-KW"/>
</dbReference>
<dbReference type="PANTHER" id="PTHR30050:SF4">
    <property type="entry name" value="ATP-BINDING PROTEIN RV3427C IN INSERTION SEQUENCE-RELATED"/>
    <property type="match status" value="1"/>
</dbReference>
<reference evidence="3" key="1">
    <citation type="journal article" date="2023" name="Int. J. Syst. Evol. Microbiol.">
        <title>&lt;i&gt;Holtiella tumoricola&lt;/i&gt; gen. nov. sp. nov., isolated from a human clinical sample.</title>
        <authorList>
            <person name="Allen-Vercoe E."/>
            <person name="Daigneault M.C."/>
            <person name="Vancuren S.J."/>
            <person name="Cochrane K."/>
            <person name="O'Neal L.L."/>
            <person name="Sankaranarayanan K."/>
            <person name="Lawson P.A."/>
        </authorList>
    </citation>
    <scope>NUCLEOTIDE SEQUENCE</scope>
    <source>
        <strain evidence="3">CC70A</strain>
    </source>
</reference>
<dbReference type="RefSeq" id="WP_271011995.1">
    <property type="nucleotide sequence ID" value="NZ_JAQIFT010000040.1"/>
</dbReference>
<gene>
    <name evidence="3" type="ORF">PBV87_09110</name>
</gene>
<sequence>MEAVNQILVQMDQTISTPTLDLVCNICPKCGTPTEHIVKLFGKKKKVGVNCRCKALELQEKEELERYQEQMRKLERLRACSLMDESFKNSKFENWEHTALNQKMFELGKEYCDNWEKMKAENIGMTIWGDTGIGKTYLSFCIANELLSKGVSVIATSSINLINQIYESYGRVGALGEVEIIRQFEHASLVIIDDLGAEHNGKSGKEKQIIYSVIDARVRAKKPLIITTNLSTEQLRNKMVGVDGVERTYDRMMEICPPVKVKAEPRRQAIGVKKTAILGSLLN</sequence>
<dbReference type="AlphaFoldDB" id="A0AA42DMF0"/>
<dbReference type="InterPro" id="IPR002611">
    <property type="entry name" value="IstB_ATP-bd"/>
</dbReference>
<keyword evidence="1" id="KW-0175">Coiled coil</keyword>
<name>A0AA42DMF0_9FIRM</name>
<dbReference type="CDD" id="cd00009">
    <property type="entry name" value="AAA"/>
    <property type="match status" value="1"/>
</dbReference>
<feature type="coiled-coil region" evidence="1">
    <location>
        <begin position="53"/>
        <end position="84"/>
    </location>
</feature>
<dbReference type="PANTHER" id="PTHR30050">
    <property type="entry name" value="CHROMOSOMAL REPLICATION INITIATOR PROTEIN DNAA"/>
    <property type="match status" value="1"/>
</dbReference>
<dbReference type="InterPro" id="IPR027417">
    <property type="entry name" value="P-loop_NTPase"/>
</dbReference>
<dbReference type="Proteomes" id="UP001169242">
    <property type="component" value="Unassembled WGS sequence"/>
</dbReference>
<evidence type="ECO:0000259" key="2">
    <source>
        <dbReference type="Pfam" id="PF01695"/>
    </source>
</evidence>
<dbReference type="Pfam" id="PF01695">
    <property type="entry name" value="IstB_IS21"/>
    <property type="match status" value="1"/>
</dbReference>
<dbReference type="SUPFAM" id="SSF52540">
    <property type="entry name" value="P-loop containing nucleoside triphosphate hydrolases"/>
    <property type="match status" value="1"/>
</dbReference>
<evidence type="ECO:0000313" key="3">
    <source>
        <dbReference type="EMBL" id="MDA3731633.1"/>
    </source>
</evidence>
<organism evidence="3 4">
    <name type="scientific">Holtiella tumoricola</name>
    <dbReference type="NCBI Taxonomy" id="3018743"/>
    <lineage>
        <taxon>Bacteria</taxon>
        <taxon>Bacillati</taxon>
        <taxon>Bacillota</taxon>
        <taxon>Clostridia</taxon>
        <taxon>Lachnospirales</taxon>
        <taxon>Cellulosilyticaceae</taxon>
        <taxon>Holtiella</taxon>
    </lineage>
</organism>
<dbReference type="GO" id="GO:0006260">
    <property type="term" value="P:DNA replication"/>
    <property type="evidence" value="ECO:0007669"/>
    <property type="project" value="TreeGrafter"/>
</dbReference>
<dbReference type="Gene3D" id="3.40.50.300">
    <property type="entry name" value="P-loop containing nucleotide triphosphate hydrolases"/>
    <property type="match status" value="1"/>
</dbReference>
<evidence type="ECO:0000256" key="1">
    <source>
        <dbReference type="SAM" id="Coils"/>
    </source>
</evidence>
<proteinExistence type="predicted"/>